<dbReference type="PANTHER" id="PTHR43776:SF7">
    <property type="entry name" value="D,D-DIPEPTIDE TRANSPORT ATP-BINDING PROTEIN DDPF-RELATED"/>
    <property type="match status" value="1"/>
</dbReference>
<evidence type="ECO:0000313" key="6">
    <source>
        <dbReference type="EMBL" id="ABX08141.1"/>
    </source>
</evidence>
<dbReference type="Pfam" id="PF00005">
    <property type="entry name" value="ABC_tran"/>
    <property type="match status" value="2"/>
</dbReference>
<dbReference type="NCBIfam" id="NF008453">
    <property type="entry name" value="PRK11308.1"/>
    <property type="match status" value="2"/>
</dbReference>
<proteinExistence type="inferred from homology"/>
<evidence type="ECO:0000256" key="4">
    <source>
        <dbReference type="ARBA" id="ARBA00022840"/>
    </source>
</evidence>
<name>A9BDF5_PROM4</name>
<dbReference type="PROSITE" id="PS00211">
    <property type="entry name" value="ABC_TRANSPORTER_1"/>
    <property type="match status" value="2"/>
</dbReference>
<dbReference type="InterPro" id="IPR003593">
    <property type="entry name" value="AAA+_ATPase"/>
</dbReference>
<comment type="similarity">
    <text evidence="1">Belongs to the ABC transporter superfamily.</text>
</comment>
<dbReference type="InterPro" id="IPR027417">
    <property type="entry name" value="P-loop_NTPase"/>
</dbReference>
<protein>
    <submittedName>
        <fullName evidence="6">ABC transporter, ATP binding component</fullName>
    </submittedName>
</protein>
<keyword evidence="2" id="KW-0813">Transport</keyword>
<organism evidence="6 7">
    <name type="scientific">Prochlorococcus marinus (strain MIT 9211)</name>
    <dbReference type="NCBI Taxonomy" id="93059"/>
    <lineage>
        <taxon>Bacteria</taxon>
        <taxon>Bacillati</taxon>
        <taxon>Cyanobacteriota</taxon>
        <taxon>Cyanophyceae</taxon>
        <taxon>Synechococcales</taxon>
        <taxon>Prochlorococcaceae</taxon>
        <taxon>Prochlorococcus</taxon>
    </lineage>
</organism>
<feature type="domain" description="ABC transporter" evidence="5">
    <location>
        <begin position="276"/>
        <end position="526"/>
    </location>
</feature>
<keyword evidence="3" id="KW-0547">Nucleotide-binding</keyword>
<dbReference type="InterPro" id="IPR050319">
    <property type="entry name" value="ABC_transp_ATP-bind"/>
</dbReference>
<evidence type="ECO:0000259" key="5">
    <source>
        <dbReference type="PROSITE" id="PS50893"/>
    </source>
</evidence>
<sequence length="536" mass="58711">MTSSLGDVLNIQNLRVCYPNTSKWVLDRFNLNIRAGERVALIGSSGSGKSTVAKALMQILPSGSICQGSLLVAGQDLMNLEPKSLVQLRGELVGLVFQDPMSRLNPLMTIGDHILDTLKAHRPEKTSSWRRFRAEELLIKVGINPARFNAFPHQFSGGMRQRLAIALAIALNPPLVIADEPTSSLDVAVANQVMRELNNLCNELGTSLLLITHDLALAARWCERMAILGEGNIVEEGFSRDVVEQPLSLLGKSLVGAVKAREQKSLKSQIEGKVVLKVDRLRCWHAGGWLPWQTNWIKAVDEVSFSLLQGETLGVVGVSGCGKSTLCRALVGLLPIRGGDVMLFGQNLARLNRSSVKQARQALQMIFQDPFGSMNPKMTVLDTISDPLLAHNLCNKASAKEQSRKLLDQVGLSPPENFQHRLPHELSGGQQQRVAIARALALTPKVLICDESVSMLDAEMQADVLNLLSSLQKKLGLAILFITHDLSVAHSFCHRLIVLDKGKIVEEGLSHQIFNKPQNELTKTLVSACPRIKSFN</sequence>
<dbReference type="Gene3D" id="3.40.50.300">
    <property type="entry name" value="P-loop containing nucleotide triphosphate hydrolases"/>
    <property type="match status" value="2"/>
</dbReference>
<dbReference type="InterPro" id="IPR003439">
    <property type="entry name" value="ABC_transporter-like_ATP-bd"/>
</dbReference>
<evidence type="ECO:0000313" key="7">
    <source>
        <dbReference type="Proteomes" id="UP000000788"/>
    </source>
</evidence>
<feature type="domain" description="ABC transporter" evidence="5">
    <location>
        <begin position="9"/>
        <end position="255"/>
    </location>
</feature>
<dbReference type="SUPFAM" id="SSF52540">
    <property type="entry name" value="P-loop containing nucleoside triphosphate hydrolases"/>
    <property type="match status" value="2"/>
</dbReference>
<dbReference type="PROSITE" id="PS50893">
    <property type="entry name" value="ABC_TRANSPORTER_2"/>
    <property type="match status" value="2"/>
</dbReference>
<dbReference type="Proteomes" id="UP000000788">
    <property type="component" value="Chromosome"/>
</dbReference>
<dbReference type="KEGG" id="pmj:P9211_02101"/>
<gene>
    <name evidence="6" type="ordered locus">P9211_02101</name>
</gene>
<dbReference type="SMART" id="SM00382">
    <property type="entry name" value="AAA"/>
    <property type="match status" value="2"/>
</dbReference>
<dbReference type="GO" id="GO:0016887">
    <property type="term" value="F:ATP hydrolysis activity"/>
    <property type="evidence" value="ECO:0007669"/>
    <property type="project" value="InterPro"/>
</dbReference>
<dbReference type="OrthoDB" id="9762369at2"/>
<evidence type="ECO:0000256" key="3">
    <source>
        <dbReference type="ARBA" id="ARBA00022741"/>
    </source>
</evidence>
<reference evidence="6 7" key="1">
    <citation type="journal article" date="2007" name="PLoS Genet.">
        <title>Patterns and implications of gene gain and loss in the evolution of Prochlorococcus.</title>
        <authorList>
            <person name="Kettler G.C."/>
            <person name="Martiny A.C."/>
            <person name="Huang K."/>
            <person name="Zucker J."/>
            <person name="Coleman M.L."/>
            <person name="Rodrigue S."/>
            <person name="Chen F."/>
            <person name="Lapidus A."/>
            <person name="Ferriera S."/>
            <person name="Johnson J."/>
            <person name="Steglich C."/>
            <person name="Church G.M."/>
            <person name="Richardson P."/>
            <person name="Chisholm S.W."/>
        </authorList>
    </citation>
    <scope>NUCLEOTIDE SEQUENCE [LARGE SCALE GENOMIC DNA]</scope>
    <source>
        <strain evidence="7">MIT 9211</strain>
    </source>
</reference>
<evidence type="ECO:0000256" key="2">
    <source>
        <dbReference type="ARBA" id="ARBA00022448"/>
    </source>
</evidence>
<dbReference type="STRING" id="93059.P9211_02101"/>
<dbReference type="eggNOG" id="COG4172">
    <property type="taxonomic scope" value="Bacteria"/>
</dbReference>
<dbReference type="PANTHER" id="PTHR43776">
    <property type="entry name" value="TRANSPORT ATP-BINDING PROTEIN"/>
    <property type="match status" value="1"/>
</dbReference>
<dbReference type="AlphaFoldDB" id="A9BDF5"/>
<dbReference type="NCBIfam" id="NF007739">
    <property type="entry name" value="PRK10419.1"/>
    <property type="match status" value="2"/>
</dbReference>
<dbReference type="CDD" id="cd03257">
    <property type="entry name" value="ABC_NikE_OppD_transporters"/>
    <property type="match status" value="2"/>
</dbReference>
<dbReference type="HOGENOM" id="CLU_000604_86_2_3"/>
<dbReference type="InterPro" id="IPR017871">
    <property type="entry name" value="ABC_transporter-like_CS"/>
</dbReference>
<evidence type="ECO:0000256" key="1">
    <source>
        <dbReference type="ARBA" id="ARBA00005417"/>
    </source>
</evidence>
<dbReference type="GO" id="GO:0005524">
    <property type="term" value="F:ATP binding"/>
    <property type="evidence" value="ECO:0007669"/>
    <property type="project" value="UniProtKB-KW"/>
</dbReference>
<dbReference type="GO" id="GO:0055085">
    <property type="term" value="P:transmembrane transport"/>
    <property type="evidence" value="ECO:0007669"/>
    <property type="project" value="UniProtKB-ARBA"/>
</dbReference>
<dbReference type="EMBL" id="CP000878">
    <property type="protein sequence ID" value="ABX08141.1"/>
    <property type="molecule type" value="Genomic_DNA"/>
</dbReference>
<keyword evidence="7" id="KW-1185">Reference proteome</keyword>
<accession>A9BDF5</accession>
<dbReference type="RefSeq" id="WP_012194766.1">
    <property type="nucleotide sequence ID" value="NC_009976.1"/>
</dbReference>
<keyword evidence="4" id="KW-0067">ATP-binding</keyword>